<reference evidence="2" key="1">
    <citation type="submission" date="2014-08" db="EMBL/GenBank/DDBJ databases">
        <authorList>
            <person name="Murali S."/>
            <person name="Richards S."/>
            <person name="Bandaranaike D."/>
            <person name="Bellair M."/>
            <person name="Blankenburg K."/>
            <person name="Chao H."/>
            <person name="Dinh H."/>
            <person name="Doddapaneni H."/>
            <person name="Dugan-Rocha S."/>
            <person name="Elkadiri S."/>
            <person name="Gnanaolivu R."/>
            <person name="Hughes D."/>
            <person name="Lee S."/>
            <person name="Li M."/>
            <person name="Ming W."/>
            <person name="Munidasa M."/>
            <person name="Muniz J."/>
            <person name="Nguyen L."/>
            <person name="Osuji N."/>
            <person name="Pu L.-L."/>
            <person name="Puazo M."/>
            <person name="Skinner E."/>
            <person name="Qu C."/>
            <person name="Quiroz J."/>
            <person name="Raj R."/>
            <person name="Weissenberger G."/>
            <person name="Xin Y."/>
            <person name="Zou X."/>
            <person name="Han Y."/>
            <person name="Worley K."/>
            <person name="Muzny D."/>
            <person name="Gibbs R."/>
        </authorList>
    </citation>
    <scope>NUCLEOTIDE SEQUENCE</scope>
    <source>
        <strain evidence="2">HAZT.00-mixed</strain>
        <tissue evidence="2">Whole organism</tissue>
    </source>
</reference>
<name>A0A6A0GYQ2_HYAAZ</name>
<dbReference type="Pfam" id="PF12937">
    <property type="entry name" value="F-box-like"/>
    <property type="match status" value="1"/>
</dbReference>
<dbReference type="RefSeq" id="XP_018013218.1">
    <property type="nucleotide sequence ID" value="XM_018157729.2"/>
</dbReference>
<dbReference type="Proteomes" id="UP000711488">
    <property type="component" value="Unassembled WGS sequence"/>
</dbReference>
<feature type="domain" description="F-box" evidence="1">
    <location>
        <begin position="4"/>
        <end position="45"/>
    </location>
</feature>
<dbReference type="GeneID" id="108670268"/>
<dbReference type="OMA" id="KCAPFPR"/>
<dbReference type="InterPro" id="IPR036047">
    <property type="entry name" value="F-box-like_dom_sf"/>
</dbReference>
<dbReference type="GO" id="GO:0019005">
    <property type="term" value="C:SCF ubiquitin ligase complex"/>
    <property type="evidence" value="ECO:0007669"/>
    <property type="project" value="TreeGrafter"/>
</dbReference>
<evidence type="ECO:0000313" key="3">
    <source>
        <dbReference type="Proteomes" id="UP000694843"/>
    </source>
</evidence>
<dbReference type="OrthoDB" id="9973021at2759"/>
<reference evidence="2" key="3">
    <citation type="submission" date="2019-06" db="EMBL/GenBank/DDBJ databases">
        <authorList>
            <person name="Poynton C."/>
            <person name="Hasenbein S."/>
            <person name="Benoit J.B."/>
            <person name="Sepulveda M.S."/>
            <person name="Poelchau M.F."/>
            <person name="Murali S.C."/>
            <person name="Chen S."/>
            <person name="Glastad K.M."/>
            <person name="Werren J.H."/>
            <person name="Vineis J.H."/>
            <person name="Bowen J.L."/>
            <person name="Friedrich M."/>
            <person name="Jones J."/>
            <person name="Robertson H.M."/>
            <person name="Feyereisen R."/>
            <person name="Mechler-Hickson A."/>
            <person name="Mathers N."/>
            <person name="Lee C.E."/>
            <person name="Colbourne J.K."/>
            <person name="Biales A."/>
            <person name="Johnston J.S."/>
            <person name="Wellborn G.A."/>
            <person name="Rosendale A.J."/>
            <person name="Cridge A.G."/>
            <person name="Munoz-Torres M.C."/>
            <person name="Bain P.A."/>
            <person name="Manny A.R."/>
            <person name="Major K.M."/>
            <person name="Lambert F.N."/>
            <person name="Vulpe C.D."/>
            <person name="Tuck P."/>
            <person name="Blalock B.J."/>
            <person name="Lin Y.-Y."/>
            <person name="Smith M.E."/>
            <person name="Ochoa-Acuna H."/>
            <person name="Chen M.-J.M."/>
            <person name="Childers C.P."/>
            <person name="Qu J."/>
            <person name="Dugan S."/>
            <person name="Lee S.L."/>
            <person name="Chao H."/>
            <person name="Dinh H."/>
            <person name="Han Y."/>
            <person name="Doddapaneni H."/>
            <person name="Worley K.C."/>
            <person name="Muzny D.M."/>
            <person name="Gibbs R.A."/>
            <person name="Richards S."/>
        </authorList>
    </citation>
    <scope>NUCLEOTIDE SEQUENCE</scope>
    <source>
        <strain evidence="2">HAZT.00-mixed</strain>
        <tissue evidence="2">Whole organism</tissue>
    </source>
</reference>
<evidence type="ECO:0000313" key="2">
    <source>
        <dbReference type="EMBL" id="KAA0192141.1"/>
    </source>
</evidence>
<evidence type="ECO:0000313" key="5">
    <source>
        <dbReference type="RefSeq" id="XP_018013218.1"/>
    </source>
</evidence>
<accession>A0A6A0GYQ2</accession>
<dbReference type="RefSeq" id="XP_018013217.1">
    <property type="nucleotide sequence ID" value="XM_018157728.2"/>
</dbReference>
<dbReference type="InterPro" id="IPR015915">
    <property type="entry name" value="Kelch-typ_b-propeller"/>
</dbReference>
<organism evidence="2">
    <name type="scientific">Hyalella azteca</name>
    <name type="common">Amphipod</name>
    <dbReference type="NCBI Taxonomy" id="294128"/>
    <lineage>
        <taxon>Eukaryota</taxon>
        <taxon>Metazoa</taxon>
        <taxon>Ecdysozoa</taxon>
        <taxon>Arthropoda</taxon>
        <taxon>Crustacea</taxon>
        <taxon>Multicrustacea</taxon>
        <taxon>Malacostraca</taxon>
        <taxon>Eumalacostraca</taxon>
        <taxon>Peracarida</taxon>
        <taxon>Amphipoda</taxon>
        <taxon>Senticaudata</taxon>
        <taxon>Talitrida</taxon>
        <taxon>Talitroidea</taxon>
        <taxon>Hyalellidae</taxon>
        <taxon>Hyalella</taxon>
    </lineage>
</organism>
<dbReference type="Pfam" id="PF13415">
    <property type="entry name" value="Beta-prop_FBX42"/>
    <property type="match status" value="1"/>
</dbReference>
<dbReference type="GO" id="GO:1990756">
    <property type="term" value="F:ubiquitin-like ligase-substrate adaptor activity"/>
    <property type="evidence" value="ECO:0007669"/>
    <property type="project" value="TreeGrafter"/>
</dbReference>
<dbReference type="InterPro" id="IPR052821">
    <property type="entry name" value="F-box_only_SRC"/>
</dbReference>
<proteinExistence type="predicted"/>
<dbReference type="KEGG" id="hazt:108670268"/>
<gene>
    <name evidence="4 5" type="primary">LOC108670268</name>
    <name evidence="2" type="ORF">HAZT_HAZT005155</name>
</gene>
<dbReference type="AlphaFoldDB" id="A0A6A0GYQ2"/>
<dbReference type="Proteomes" id="UP000694843">
    <property type="component" value="Unplaced"/>
</dbReference>
<dbReference type="Gene3D" id="2.120.10.80">
    <property type="entry name" value="Kelch-type beta propeller"/>
    <property type="match status" value="1"/>
</dbReference>
<dbReference type="Gene3D" id="1.20.1280.50">
    <property type="match status" value="1"/>
</dbReference>
<dbReference type="PANTHER" id="PTHR46432:SF1">
    <property type="entry name" value="F-BOX ONLY PROTEIN 42"/>
    <property type="match status" value="1"/>
</dbReference>
<sequence>MASIDDLPNVILEYILGKVSPYGDIKACSMVCSRWHQCCQRVAQVMKTRFQSAVLNGPLGMKIIPACPTSSFASSRMMQSACVVESDLYLFGGCTSALTTFNDLWRINLQSGKINLVHAIPTSTVPSPKSHLPLVSWNGHLILFGGWASPCPYPLHQSGILFDELHCFNIDKNIWIPVDFPGKPPAVAGHTATVHGDVIVFFGGFQNNGQGIHVSSNSVTCLDMKKGKWLKPRISYNSPPPRYGHSQFKLDEKHVIIMSGCGGYNDLHCDYWMLTIPSDIRSSESWEWRRLREEQSDYMPKKLWCSPSCQVDDNIVVLSYESHITSKVTLPAAGHVAAIGRVECTKAPMPEPPVVSHFKPSVRPNANNHRELRKSLLDKHSIRLQLLSNSNAAQCVASPGSSQRIENVGYVKPSCRQGVYILSLKNVLSDGVVRWLPGPTCCFDNDPPHPRLLSSLVLGKAELILCGGKKARECDCDPDDPIPPIVYLRATALPPP</sequence>
<dbReference type="EMBL" id="JQDR03011834">
    <property type="protein sequence ID" value="KAA0192141.1"/>
    <property type="molecule type" value="Genomic_DNA"/>
</dbReference>
<reference evidence="2" key="2">
    <citation type="journal article" date="2018" name="Environ. Sci. Technol.">
        <title>The Toxicogenome of Hyalella azteca: A Model for Sediment Ecotoxicology and Evolutionary Toxicology.</title>
        <authorList>
            <person name="Poynton H.C."/>
            <person name="Hasenbein S."/>
            <person name="Benoit J.B."/>
            <person name="Sepulveda M.S."/>
            <person name="Poelchau M.F."/>
            <person name="Hughes D.S.T."/>
            <person name="Murali S.C."/>
            <person name="Chen S."/>
            <person name="Glastad K.M."/>
            <person name="Goodisman M.A.D."/>
            <person name="Werren J.H."/>
            <person name="Vineis J.H."/>
            <person name="Bowen J.L."/>
            <person name="Friedrich M."/>
            <person name="Jones J."/>
            <person name="Robertson H.M."/>
            <person name="Feyereisen R."/>
            <person name="Mechler-Hickson A."/>
            <person name="Mathers N."/>
            <person name="Lee C.E."/>
            <person name="Colbourne J.K."/>
            <person name="Biales A."/>
            <person name="Johnston J.S."/>
            <person name="Wellborn G.A."/>
            <person name="Rosendale A.J."/>
            <person name="Cridge A.G."/>
            <person name="Munoz-Torres M.C."/>
            <person name="Bain P.A."/>
            <person name="Manny A.R."/>
            <person name="Major K.M."/>
            <person name="Lambert F.N."/>
            <person name="Vulpe C.D."/>
            <person name="Tuck P."/>
            <person name="Blalock B.J."/>
            <person name="Lin Y.Y."/>
            <person name="Smith M.E."/>
            <person name="Ochoa-Acuna H."/>
            <person name="Chen M.M."/>
            <person name="Childers C.P."/>
            <person name="Qu J."/>
            <person name="Dugan S."/>
            <person name="Lee S.L."/>
            <person name="Chao H."/>
            <person name="Dinh H."/>
            <person name="Han Y."/>
            <person name="Doddapaneni H."/>
            <person name="Worley K.C."/>
            <person name="Muzny D.M."/>
            <person name="Gibbs R.A."/>
            <person name="Richards S."/>
        </authorList>
    </citation>
    <scope>NUCLEOTIDE SEQUENCE</scope>
    <source>
        <strain evidence="2">HAZT.00-mixed</strain>
        <tissue evidence="2">Whole organism</tissue>
    </source>
</reference>
<evidence type="ECO:0000259" key="1">
    <source>
        <dbReference type="Pfam" id="PF12937"/>
    </source>
</evidence>
<reference evidence="4 5" key="4">
    <citation type="submission" date="2025-04" db="UniProtKB">
        <authorList>
            <consortium name="RefSeq"/>
        </authorList>
    </citation>
    <scope>IDENTIFICATION</scope>
    <source>
        <tissue evidence="4 5">Whole organism</tissue>
    </source>
</reference>
<dbReference type="InterPro" id="IPR001810">
    <property type="entry name" value="F-box_dom"/>
</dbReference>
<dbReference type="SUPFAM" id="SSF81383">
    <property type="entry name" value="F-box domain"/>
    <property type="match status" value="1"/>
</dbReference>
<protein>
    <submittedName>
        <fullName evidence="4 5">F-box only protein 42</fullName>
    </submittedName>
</protein>
<keyword evidence="3" id="KW-1185">Reference proteome</keyword>
<evidence type="ECO:0000313" key="4">
    <source>
        <dbReference type="RefSeq" id="XP_018013217.1"/>
    </source>
</evidence>
<dbReference type="SUPFAM" id="SSF117281">
    <property type="entry name" value="Kelch motif"/>
    <property type="match status" value="1"/>
</dbReference>
<dbReference type="CTD" id="54455"/>
<dbReference type="PANTHER" id="PTHR46432">
    <property type="entry name" value="F-BOX ONLY PROTEIN 42"/>
    <property type="match status" value="1"/>
</dbReference>